<evidence type="ECO:0000313" key="2">
    <source>
        <dbReference type="Proteomes" id="UP000267159"/>
    </source>
</evidence>
<dbReference type="Proteomes" id="UP000267159">
    <property type="component" value="Unassembled WGS sequence"/>
</dbReference>
<protein>
    <submittedName>
        <fullName evidence="1">Uncharacterized protein</fullName>
    </submittedName>
</protein>
<name>A0A3L8AC09_9BACE</name>
<dbReference type="RefSeq" id="WP_104369241.1">
    <property type="nucleotide sequence ID" value="NZ_CANDOI010000012.1"/>
</dbReference>
<proteinExistence type="predicted"/>
<comment type="caution">
    <text evidence="1">The sequence shown here is derived from an EMBL/GenBank/DDBJ whole genome shotgun (WGS) entry which is preliminary data.</text>
</comment>
<organism evidence="1 2">
    <name type="scientific">Bacteroides acidifaciens</name>
    <dbReference type="NCBI Taxonomy" id="85831"/>
    <lineage>
        <taxon>Bacteria</taxon>
        <taxon>Pseudomonadati</taxon>
        <taxon>Bacteroidota</taxon>
        <taxon>Bacteroidia</taxon>
        <taxon>Bacteroidales</taxon>
        <taxon>Bacteroidaceae</taxon>
        <taxon>Bacteroides</taxon>
    </lineage>
</organism>
<evidence type="ECO:0000313" key="1">
    <source>
        <dbReference type="EMBL" id="RLT79850.1"/>
    </source>
</evidence>
<dbReference type="AlphaFoldDB" id="A0A3L8AC09"/>
<gene>
    <name evidence="1" type="ORF">D7Y07_11700</name>
</gene>
<reference evidence="1 2" key="1">
    <citation type="submission" date="2018-09" db="EMBL/GenBank/DDBJ databases">
        <title>Murine metabolic-syndrome-specific gut microbial biobank.</title>
        <authorList>
            <person name="Liu C."/>
        </authorList>
    </citation>
    <scope>NUCLEOTIDE SEQUENCE [LARGE SCALE GENOMIC DNA]</scope>
    <source>
        <strain evidence="1 2">0.1X-D8-26</strain>
    </source>
</reference>
<sequence>MKKDKKVCCICGKEFTEYGNDPYPVKEDGECCRSCNWGVVIPKRIELSTINQDPRNYDPRTGKN</sequence>
<dbReference type="EMBL" id="RAZM01000034">
    <property type="protein sequence ID" value="RLT79850.1"/>
    <property type="molecule type" value="Genomic_DNA"/>
</dbReference>
<accession>A0A3L8AC09</accession>